<feature type="non-terminal residue" evidence="1">
    <location>
        <position position="121"/>
    </location>
</feature>
<name>A0A4Y7TI74_COPMI</name>
<sequence>MRDITSDGFRREHVLTSLSNLFTPPSNSPRLIIVTSKWDISGSDEAEARHKDLRERFKQAEVLRLAGREDAWEIMKGLLPRIEGGSMLNLEGGDDGGGGDPHCKKKSKSLKSWVCMDSPEM</sequence>
<gene>
    <name evidence="1" type="ORF">FA13DRAFT_1730139</name>
</gene>
<dbReference type="Proteomes" id="UP000298030">
    <property type="component" value="Unassembled WGS sequence"/>
</dbReference>
<accession>A0A4Y7TI74</accession>
<reference evidence="1 2" key="1">
    <citation type="journal article" date="2019" name="Nat. Ecol. Evol.">
        <title>Megaphylogeny resolves global patterns of mushroom evolution.</title>
        <authorList>
            <person name="Varga T."/>
            <person name="Krizsan K."/>
            <person name="Foldi C."/>
            <person name="Dima B."/>
            <person name="Sanchez-Garcia M."/>
            <person name="Sanchez-Ramirez S."/>
            <person name="Szollosi G.J."/>
            <person name="Szarkandi J.G."/>
            <person name="Papp V."/>
            <person name="Albert L."/>
            <person name="Andreopoulos W."/>
            <person name="Angelini C."/>
            <person name="Antonin V."/>
            <person name="Barry K.W."/>
            <person name="Bougher N.L."/>
            <person name="Buchanan P."/>
            <person name="Buyck B."/>
            <person name="Bense V."/>
            <person name="Catcheside P."/>
            <person name="Chovatia M."/>
            <person name="Cooper J."/>
            <person name="Damon W."/>
            <person name="Desjardin D."/>
            <person name="Finy P."/>
            <person name="Geml J."/>
            <person name="Haridas S."/>
            <person name="Hughes K."/>
            <person name="Justo A."/>
            <person name="Karasinski D."/>
            <person name="Kautmanova I."/>
            <person name="Kiss B."/>
            <person name="Kocsube S."/>
            <person name="Kotiranta H."/>
            <person name="LaButti K.M."/>
            <person name="Lechner B.E."/>
            <person name="Liimatainen K."/>
            <person name="Lipzen A."/>
            <person name="Lukacs Z."/>
            <person name="Mihaltcheva S."/>
            <person name="Morgado L.N."/>
            <person name="Niskanen T."/>
            <person name="Noordeloos M.E."/>
            <person name="Ohm R.A."/>
            <person name="Ortiz-Santana B."/>
            <person name="Ovrebo C."/>
            <person name="Racz N."/>
            <person name="Riley R."/>
            <person name="Savchenko A."/>
            <person name="Shiryaev A."/>
            <person name="Soop K."/>
            <person name="Spirin V."/>
            <person name="Szebenyi C."/>
            <person name="Tomsovsky M."/>
            <person name="Tulloss R.E."/>
            <person name="Uehling J."/>
            <person name="Grigoriev I.V."/>
            <person name="Vagvolgyi C."/>
            <person name="Papp T."/>
            <person name="Martin F.M."/>
            <person name="Miettinen O."/>
            <person name="Hibbett D.S."/>
            <person name="Nagy L.G."/>
        </authorList>
    </citation>
    <scope>NUCLEOTIDE SEQUENCE [LARGE SCALE GENOMIC DNA]</scope>
    <source>
        <strain evidence="1 2">FP101781</strain>
    </source>
</reference>
<protein>
    <recommendedName>
        <fullName evidence="3">G domain-containing protein</fullName>
    </recommendedName>
</protein>
<evidence type="ECO:0000313" key="2">
    <source>
        <dbReference type="Proteomes" id="UP000298030"/>
    </source>
</evidence>
<organism evidence="1 2">
    <name type="scientific">Coprinellus micaceus</name>
    <name type="common">Glistening ink-cap mushroom</name>
    <name type="synonym">Coprinus micaceus</name>
    <dbReference type="NCBI Taxonomy" id="71717"/>
    <lineage>
        <taxon>Eukaryota</taxon>
        <taxon>Fungi</taxon>
        <taxon>Dikarya</taxon>
        <taxon>Basidiomycota</taxon>
        <taxon>Agaricomycotina</taxon>
        <taxon>Agaricomycetes</taxon>
        <taxon>Agaricomycetidae</taxon>
        <taxon>Agaricales</taxon>
        <taxon>Agaricineae</taxon>
        <taxon>Psathyrellaceae</taxon>
        <taxon>Coprinellus</taxon>
    </lineage>
</organism>
<keyword evidence="2" id="KW-1185">Reference proteome</keyword>
<dbReference type="AlphaFoldDB" id="A0A4Y7TI74"/>
<proteinExistence type="predicted"/>
<evidence type="ECO:0000313" key="1">
    <source>
        <dbReference type="EMBL" id="TEB33866.1"/>
    </source>
</evidence>
<dbReference type="EMBL" id="QPFP01000011">
    <property type="protein sequence ID" value="TEB33866.1"/>
    <property type="molecule type" value="Genomic_DNA"/>
</dbReference>
<evidence type="ECO:0008006" key="3">
    <source>
        <dbReference type="Google" id="ProtNLM"/>
    </source>
</evidence>
<comment type="caution">
    <text evidence="1">The sequence shown here is derived from an EMBL/GenBank/DDBJ whole genome shotgun (WGS) entry which is preliminary data.</text>
</comment>